<gene>
    <name evidence="10" type="ORF">GCM10017596_21960</name>
</gene>
<feature type="site" description="Important for enzyme activity" evidence="7">
    <location>
        <position position="323"/>
    </location>
</feature>
<dbReference type="InterPro" id="IPR025650">
    <property type="entry name" value="Alkyl-DHAP_Synthase"/>
</dbReference>
<evidence type="ECO:0000256" key="4">
    <source>
        <dbReference type="PIRSR" id="PIRSR625650-1"/>
    </source>
</evidence>
<dbReference type="Proteomes" id="UP001142325">
    <property type="component" value="Unassembled WGS sequence"/>
</dbReference>
<dbReference type="InterPro" id="IPR016171">
    <property type="entry name" value="Vanillyl_alc_oxidase_C-sub2"/>
</dbReference>
<feature type="binding site" evidence="5">
    <location>
        <position position="397"/>
    </location>
    <ligand>
        <name>substrate</name>
    </ligand>
</feature>
<dbReference type="Gene3D" id="1.10.45.10">
    <property type="entry name" value="Vanillyl-alcohol Oxidase, Chain A, domain 4"/>
    <property type="match status" value="1"/>
</dbReference>
<dbReference type="InterPro" id="IPR016164">
    <property type="entry name" value="FAD-linked_Oxase-like_C"/>
</dbReference>
<protein>
    <submittedName>
        <fullName evidence="10">Flavoprotein</fullName>
    </submittedName>
</protein>
<dbReference type="RefSeq" id="WP_239526494.1">
    <property type="nucleotide sequence ID" value="NZ_BAAAUM010000002.1"/>
</dbReference>
<dbReference type="SUPFAM" id="SSF56176">
    <property type="entry name" value="FAD-binding/transporter-associated domain-like"/>
    <property type="match status" value="1"/>
</dbReference>
<dbReference type="SUPFAM" id="SSF55103">
    <property type="entry name" value="FAD-linked oxidases, C-terminal domain"/>
    <property type="match status" value="1"/>
</dbReference>
<sequence>MNDVHPATQRDGVTPMRWNGWGDPAKAKELPFAVRALLPVLLGRVPKPPAPVELADVRIADSALTDADLVAFRGALSADRVRTDAESRLRHAGGRSTPDLLRRRRQEQEAPDAVLLPTTHDEVAACLAMAVDLDLAVIPFSGGTSVVGALDPERGTHRAVLSLDLTRLSGLVRIDPVAGEAVLRAGTTGPEAERLLAEHGFELGHYPQSFRYATIGGFAAARSSGQNSAGFGRFETMVVGLRVVTPTGEIELGRSPGTAAGPDLMRLFLGSEGIFGVITEVRLRVHPLPEQRLFESWTFPSFEAGAEGLRLVTQQGGGATVLRLSDEAETSVSLAQIGKIGKAMAKGASAITVYEGANIEERRARVSALLREAGGTSTGESAAEEWLEGRFDGPYLRDSLLDAGVFCETLETATTWSNLHALRDAVTSALKEGFADAGAKSFIMCHVSHVYPTGASLYFTILAGVRGDQLAIWEGVKSRVNDAIIAADGTISHHHAVGRDHAPWLAEEIGETGVRIIAAVKRELDPTGILNPGAVIADPYASTRGS</sequence>
<evidence type="ECO:0000256" key="5">
    <source>
        <dbReference type="PIRSR" id="PIRSR625650-2"/>
    </source>
</evidence>
<feature type="binding site" evidence="6">
    <location>
        <begin position="272"/>
        <end position="278"/>
    </location>
    <ligand>
        <name>FAD</name>
        <dbReference type="ChEBI" id="CHEBI:57692"/>
    </ligand>
</feature>
<dbReference type="GO" id="GO:0008609">
    <property type="term" value="F:alkylglycerone-phosphate synthase activity"/>
    <property type="evidence" value="ECO:0007669"/>
    <property type="project" value="InterPro"/>
</dbReference>
<comment type="caution">
    <text evidence="10">The sequence shown here is derived from an EMBL/GenBank/DDBJ whole genome shotgun (WGS) entry which is preliminary data.</text>
</comment>
<evidence type="ECO:0000259" key="9">
    <source>
        <dbReference type="PROSITE" id="PS51387"/>
    </source>
</evidence>
<feature type="binding site" evidence="6">
    <location>
        <begin position="139"/>
        <end position="145"/>
    </location>
    <ligand>
        <name>FAD</name>
        <dbReference type="ChEBI" id="CHEBI:57692"/>
    </ligand>
</feature>
<keyword evidence="11" id="KW-1185">Reference proteome</keyword>
<dbReference type="InterPro" id="IPR036318">
    <property type="entry name" value="FAD-bd_PCMH-like_sf"/>
</dbReference>
<dbReference type="PANTHER" id="PTHR46568:SF1">
    <property type="entry name" value="ALKYLDIHYDROXYACETONEPHOSPHATE SYNTHASE, PEROXISOMAL"/>
    <property type="match status" value="1"/>
</dbReference>
<dbReference type="Pfam" id="PF01565">
    <property type="entry name" value="FAD_binding_4"/>
    <property type="match status" value="1"/>
</dbReference>
<feature type="active site" description="Proton donor/acceptor" evidence="4">
    <location>
        <position position="458"/>
    </location>
</feature>
<keyword evidence="2" id="KW-0285">Flavoprotein</keyword>
<dbReference type="Gene3D" id="3.30.70.3450">
    <property type="match status" value="1"/>
</dbReference>
<feature type="domain" description="FAD-binding PCMH-type" evidence="9">
    <location>
        <begin position="107"/>
        <end position="288"/>
    </location>
</feature>
<keyword evidence="3 6" id="KW-0274">FAD</keyword>
<organism evidence="10 11">
    <name type="scientific">Microbacterium keratanolyticum</name>
    <dbReference type="NCBI Taxonomy" id="67574"/>
    <lineage>
        <taxon>Bacteria</taxon>
        <taxon>Bacillati</taxon>
        <taxon>Actinomycetota</taxon>
        <taxon>Actinomycetes</taxon>
        <taxon>Micrococcales</taxon>
        <taxon>Microbacteriaceae</taxon>
        <taxon>Microbacterium</taxon>
    </lineage>
</organism>
<dbReference type="AlphaFoldDB" id="A0A9W6M9N1"/>
<reference evidence="10" key="2">
    <citation type="submission" date="2023-01" db="EMBL/GenBank/DDBJ databases">
        <authorList>
            <person name="Sun Q."/>
            <person name="Evtushenko L."/>
        </authorList>
    </citation>
    <scope>NUCLEOTIDE SEQUENCE</scope>
    <source>
        <strain evidence="10">VKM Ac-1958</strain>
    </source>
</reference>
<evidence type="ECO:0000313" key="11">
    <source>
        <dbReference type="Proteomes" id="UP001142325"/>
    </source>
</evidence>
<dbReference type="Pfam" id="PF02913">
    <property type="entry name" value="FAD-oxidase_C"/>
    <property type="match status" value="1"/>
</dbReference>
<dbReference type="GO" id="GO:0008610">
    <property type="term" value="P:lipid biosynthetic process"/>
    <property type="evidence" value="ECO:0007669"/>
    <property type="project" value="InterPro"/>
</dbReference>
<evidence type="ECO:0000256" key="6">
    <source>
        <dbReference type="PIRSR" id="PIRSR625650-3"/>
    </source>
</evidence>
<comment type="similarity">
    <text evidence="1">Belongs to the FAD-binding oxidoreductase/transferase type 4 family.</text>
</comment>
<feature type="region of interest" description="Disordered" evidence="8">
    <location>
        <begin position="83"/>
        <end position="109"/>
    </location>
</feature>
<dbReference type="InterPro" id="IPR006094">
    <property type="entry name" value="Oxid_FAD_bind_N"/>
</dbReference>
<dbReference type="InterPro" id="IPR016169">
    <property type="entry name" value="FAD-bd_PCMH_sub2"/>
</dbReference>
<evidence type="ECO:0000313" key="10">
    <source>
        <dbReference type="EMBL" id="GLK02481.1"/>
    </source>
</evidence>
<dbReference type="GO" id="GO:0071949">
    <property type="term" value="F:FAD binding"/>
    <property type="evidence" value="ECO:0007669"/>
    <property type="project" value="InterPro"/>
</dbReference>
<comment type="cofactor">
    <cofactor evidence="6">
        <name>FAD</name>
        <dbReference type="ChEBI" id="CHEBI:57692"/>
    </cofactor>
</comment>
<reference evidence="10" key="1">
    <citation type="journal article" date="2014" name="Int. J. Syst. Evol. Microbiol.">
        <title>Complete genome sequence of Corynebacterium casei LMG S-19264T (=DSM 44701T), isolated from a smear-ripened cheese.</title>
        <authorList>
            <consortium name="US DOE Joint Genome Institute (JGI-PGF)"/>
            <person name="Walter F."/>
            <person name="Albersmeier A."/>
            <person name="Kalinowski J."/>
            <person name="Ruckert C."/>
        </authorList>
    </citation>
    <scope>NUCLEOTIDE SEQUENCE</scope>
    <source>
        <strain evidence="10">VKM Ac-1958</strain>
    </source>
</reference>
<evidence type="ECO:0000256" key="2">
    <source>
        <dbReference type="ARBA" id="ARBA00022630"/>
    </source>
</evidence>
<dbReference type="Gene3D" id="3.30.300.330">
    <property type="match status" value="1"/>
</dbReference>
<evidence type="ECO:0000256" key="8">
    <source>
        <dbReference type="SAM" id="MobiDB-lite"/>
    </source>
</evidence>
<dbReference type="InterPro" id="IPR016166">
    <property type="entry name" value="FAD-bd_PCMH"/>
</dbReference>
<evidence type="ECO:0000256" key="3">
    <source>
        <dbReference type="ARBA" id="ARBA00022827"/>
    </source>
</evidence>
<dbReference type="PROSITE" id="PS51387">
    <property type="entry name" value="FAD_PCMH"/>
    <property type="match status" value="1"/>
</dbReference>
<evidence type="ECO:0000256" key="1">
    <source>
        <dbReference type="ARBA" id="ARBA00008000"/>
    </source>
</evidence>
<evidence type="ECO:0000256" key="7">
    <source>
        <dbReference type="PIRSR" id="PIRSR625650-4"/>
    </source>
</evidence>
<accession>A0A9W6M9N1</accession>
<dbReference type="InterPro" id="IPR004113">
    <property type="entry name" value="FAD-bd_oxidored_4_C"/>
</dbReference>
<dbReference type="Gene3D" id="3.30.465.10">
    <property type="match status" value="1"/>
</dbReference>
<dbReference type="PANTHER" id="PTHR46568">
    <property type="entry name" value="ALKYLDIHYDROXYACETONEPHOSPHATE SYNTHASE, PEROXISOMAL"/>
    <property type="match status" value="1"/>
</dbReference>
<dbReference type="EMBL" id="BSET01000002">
    <property type="protein sequence ID" value="GLK02481.1"/>
    <property type="molecule type" value="Genomic_DNA"/>
</dbReference>
<proteinExistence type="inferred from homology"/>
<name>A0A9W6M9N1_9MICO</name>